<protein>
    <submittedName>
        <fullName evidence="2">Uncharacterized protein</fullName>
    </submittedName>
</protein>
<comment type="caution">
    <text evidence="2">The sequence shown here is derived from an EMBL/GenBank/DDBJ whole genome shotgun (WGS) entry which is preliminary data.</text>
</comment>
<sequence>MEGEVLSELPRELPDPLDGNLRGVVEAVQHDDPEAPFEELQRRVAADVPGATGDQNGTRDGRRRRHWIDGTTKGDRGVLEIRGEARGSIGRGEGRRGGGMELGSGSEGSRYICLRVIPNRHGHRAWGCPRTPPGSVNRRKIIPVPISSLSGNSSHFAIIKIWSGARGAMRVAACGLFTARFSPTVGRAGAPLSCPDPDRA</sequence>
<organism evidence="2 3">
    <name type="scientific">Ensete ventricosum</name>
    <name type="common">Abyssinian banana</name>
    <name type="synonym">Musa ensete</name>
    <dbReference type="NCBI Taxonomy" id="4639"/>
    <lineage>
        <taxon>Eukaryota</taxon>
        <taxon>Viridiplantae</taxon>
        <taxon>Streptophyta</taxon>
        <taxon>Embryophyta</taxon>
        <taxon>Tracheophyta</taxon>
        <taxon>Spermatophyta</taxon>
        <taxon>Magnoliopsida</taxon>
        <taxon>Liliopsida</taxon>
        <taxon>Zingiberales</taxon>
        <taxon>Musaceae</taxon>
        <taxon>Ensete</taxon>
    </lineage>
</organism>
<feature type="region of interest" description="Disordered" evidence="1">
    <location>
        <begin position="46"/>
        <end position="70"/>
    </location>
</feature>
<proteinExistence type="predicted"/>
<evidence type="ECO:0000256" key="1">
    <source>
        <dbReference type="SAM" id="MobiDB-lite"/>
    </source>
</evidence>
<name>A0A427B4B8_ENSVE</name>
<gene>
    <name evidence="2" type="ORF">B296_00017983</name>
</gene>
<dbReference type="EMBL" id="AMZH03000517">
    <property type="protein sequence ID" value="RRT83314.1"/>
    <property type="molecule type" value="Genomic_DNA"/>
</dbReference>
<reference evidence="2 3" key="1">
    <citation type="journal article" date="2014" name="Agronomy (Basel)">
        <title>A Draft Genome Sequence for Ensete ventricosum, the Drought-Tolerant Tree Against Hunger.</title>
        <authorList>
            <person name="Harrison J."/>
            <person name="Moore K.A."/>
            <person name="Paszkiewicz K."/>
            <person name="Jones T."/>
            <person name="Grant M."/>
            <person name="Ambacheew D."/>
            <person name="Muzemil S."/>
            <person name="Studholme D.J."/>
        </authorList>
    </citation>
    <scope>NUCLEOTIDE SEQUENCE [LARGE SCALE GENOMIC DNA]</scope>
</reference>
<dbReference type="Proteomes" id="UP000287651">
    <property type="component" value="Unassembled WGS sequence"/>
</dbReference>
<dbReference type="AlphaFoldDB" id="A0A427B4B8"/>
<accession>A0A427B4B8</accession>
<evidence type="ECO:0000313" key="2">
    <source>
        <dbReference type="EMBL" id="RRT83314.1"/>
    </source>
</evidence>
<evidence type="ECO:0000313" key="3">
    <source>
        <dbReference type="Proteomes" id="UP000287651"/>
    </source>
</evidence>